<sequence>MDLALCLGLSAVGGASVVVARWLRGRSPVGAARGSGPGPDPGSRQGTAARGLPADLEERLARFGRFTFDPGGGDTDADEELYSQFGTNLQTPPFWCHPELEPYFPLPAPRLD</sequence>
<protein>
    <submittedName>
        <fullName evidence="2">Uncharacterized protein</fullName>
    </submittedName>
</protein>
<organism evidence="2 3">
    <name type="scientific">Micromonospora carbonacea</name>
    <dbReference type="NCBI Taxonomy" id="47853"/>
    <lineage>
        <taxon>Bacteria</taxon>
        <taxon>Bacillati</taxon>
        <taxon>Actinomycetota</taxon>
        <taxon>Actinomycetes</taxon>
        <taxon>Micromonosporales</taxon>
        <taxon>Micromonosporaceae</taxon>
        <taxon>Micromonospora</taxon>
    </lineage>
</organism>
<dbReference type="AlphaFoldDB" id="A0A1C5AKZ8"/>
<evidence type="ECO:0000256" key="1">
    <source>
        <dbReference type="SAM" id="MobiDB-lite"/>
    </source>
</evidence>
<name>A0A1C5AKZ8_9ACTN</name>
<proteinExistence type="predicted"/>
<accession>A0A1C5AKZ8</accession>
<dbReference type="Proteomes" id="UP000183585">
    <property type="component" value="Unassembled WGS sequence"/>
</dbReference>
<dbReference type="EMBL" id="FMCT01000014">
    <property type="protein sequence ID" value="SCF45741.1"/>
    <property type="molecule type" value="Genomic_DNA"/>
</dbReference>
<evidence type="ECO:0000313" key="3">
    <source>
        <dbReference type="Proteomes" id="UP000183585"/>
    </source>
</evidence>
<evidence type="ECO:0000313" key="2">
    <source>
        <dbReference type="EMBL" id="SCF45741.1"/>
    </source>
</evidence>
<feature type="region of interest" description="Disordered" evidence="1">
    <location>
        <begin position="28"/>
        <end position="51"/>
    </location>
</feature>
<gene>
    <name evidence="2" type="ORF">GA0070563_11428</name>
</gene>
<dbReference type="RefSeq" id="WP_074477428.1">
    <property type="nucleotide sequence ID" value="NZ_FMCT01000014.1"/>
</dbReference>
<reference evidence="3" key="1">
    <citation type="submission" date="2016-06" db="EMBL/GenBank/DDBJ databases">
        <authorList>
            <person name="Varghese N."/>
            <person name="Submissions Spin"/>
        </authorList>
    </citation>
    <scope>NUCLEOTIDE SEQUENCE [LARGE SCALE GENOMIC DNA]</scope>
    <source>
        <strain evidence="3">DSM 43168</strain>
    </source>
</reference>
<keyword evidence="3" id="KW-1185">Reference proteome</keyword>